<name>A0A345ZC06_9BACT</name>
<keyword evidence="1" id="KW-0732">Signal</keyword>
<dbReference type="AlphaFoldDB" id="A0A345ZC06"/>
<evidence type="ECO:0000313" key="2">
    <source>
        <dbReference type="EMBL" id="AXK60823.1"/>
    </source>
</evidence>
<dbReference type="RefSeq" id="WP_115585838.1">
    <property type="nucleotide sequence ID" value="NZ_CP025544.1"/>
</dbReference>
<dbReference type="EMBL" id="CP025544">
    <property type="protein sequence ID" value="AXK60823.1"/>
    <property type="molecule type" value="Genomic_DNA"/>
</dbReference>
<organism evidence="2 3">
    <name type="scientific">Candidatus Chromulinivorax destructor</name>
    <dbReference type="NCBI Taxonomy" id="2066483"/>
    <lineage>
        <taxon>Bacteria</taxon>
        <taxon>Candidatus Babelota</taxon>
        <taxon>Candidatus Babeliae</taxon>
        <taxon>Candidatus Babeliales</taxon>
        <taxon>Candidatus Chromulinivoraceae</taxon>
        <taxon>Candidatus Chromulinivorax</taxon>
    </lineage>
</organism>
<feature type="chain" id="PRO_5016716199" evidence="1">
    <location>
        <begin position="28"/>
        <end position="406"/>
    </location>
</feature>
<proteinExistence type="predicted"/>
<gene>
    <name evidence="2" type="ORF">C0J27_03705</name>
</gene>
<evidence type="ECO:0000313" key="3">
    <source>
        <dbReference type="Proteomes" id="UP000254834"/>
    </source>
</evidence>
<reference evidence="2 3" key="1">
    <citation type="submission" date="2017-12" db="EMBL/GenBank/DDBJ databases">
        <title>Chromulinavorax destructans is a abundant pathogen of dominant heterotrophic picoflagllates.</title>
        <authorList>
            <person name="Deeg C.M."/>
            <person name="Zimmer M."/>
            <person name="Suttle C.A."/>
        </authorList>
    </citation>
    <scope>NUCLEOTIDE SEQUENCE [LARGE SCALE GENOMIC DNA]</scope>
    <source>
        <strain evidence="2 3">SeV1</strain>
    </source>
</reference>
<dbReference type="KEGG" id="cdes:C0J27_03705"/>
<sequence>MNFFKKLQLLVVHLLICSSIIFPSSFSTPHKNNKTKRNEFPYTTEVDNVIATPIESPDNINFFAIQDAAQAIESYDEDDDADQSHNFFSGFNFSDDEEERTYSPEQELRFSRKLASKSVDKDKEKEKCAEKKELQENILRSKVVLTSIVSQIEINDMIEEQSKKLSKDQKEFLSRMNNVSTTTLDPNLIHMKNVTQIDSFRAITHNFTDASVLQKTPYGVIYLNICAQLYPIAQELNDITRSMKLCVKTSETNCTPITSFDFYHVLIGEMINISNLSETSPHYPSMLKGGHLYLPALTPKVRLFESYDLNKESGCFNLIIKTLTTKGRGVKTYYPYGQTPHEIFYTLLSAIDHHNLTYSSQQADNITIYTEDDPMTSIKLIGKDVDTILNIMPSGQATFFPSFKNS</sequence>
<keyword evidence="3" id="KW-1185">Reference proteome</keyword>
<accession>A0A345ZC06</accession>
<evidence type="ECO:0000256" key="1">
    <source>
        <dbReference type="SAM" id="SignalP"/>
    </source>
</evidence>
<dbReference type="Proteomes" id="UP000254834">
    <property type="component" value="Chromosome"/>
</dbReference>
<feature type="signal peptide" evidence="1">
    <location>
        <begin position="1"/>
        <end position="27"/>
    </location>
</feature>
<protein>
    <submittedName>
        <fullName evidence="2">Uncharacterized protein</fullName>
    </submittedName>
</protein>